<dbReference type="AlphaFoldDB" id="A0A6A4KRT8"/>
<protein>
    <submittedName>
        <fullName evidence="2">Uncharacterized protein</fullName>
    </submittedName>
</protein>
<sequence>MDVYGVSAAECFPVDDLLDFSNDQLFTTTDSASVQYYSENNYAAATGGGHCNANQYYSADFTHDLCVPVSTISLQSSVFVSVTGSCSITYRTGVALEFRRRLLHLFPVKLLGRKCQSPTRRVIPRQITQQTVESSSTYNIQPNLDFLARICRSDGRKVEVQAKRELAEFVGTNRRPPLAVAVGELGATVHALRVGEDAAVAGRAPGAEDAVQRVRRAVQVGAAGAGVQASGEPDVRADSALQLSPEGHGAAEAEGGGRRRGDSPATAAAPQPP</sequence>
<organism evidence="2">
    <name type="scientific">Rhododendron williamsianum</name>
    <dbReference type="NCBI Taxonomy" id="262921"/>
    <lineage>
        <taxon>Eukaryota</taxon>
        <taxon>Viridiplantae</taxon>
        <taxon>Streptophyta</taxon>
        <taxon>Embryophyta</taxon>
        <taxon>Tracheophyta</taxon>
        <taxon>Spermatophyta</taxon>
        <taxon>Magnoliopsida</taxon>
        <taxon>eudicotyledons</taxon>
        <taxon>Gunneridae</taxon>
        <taxon>Pentapetalae</taxon>
        <taxon>asterids</taxon>
        <taxon>Ericales</taxon>
        <taxon>Ericaceae</taxon>
        <taxon>Ericoideae</taxon>
        <taxon>Rhodoreae</taxon>
        <taxon>Rhododendron</taxon>
    </lineage>
</organism>
<evidence type="ECO:0000313" key="2">
    <source>
        <dbReference type="EMBL" id="KAE9445589.1"/>
    </source>
</evidence>
<proteinExistence type="predicted"/>
<feature type="compositionally biased region" description="Basic and acidic residues" evidence="1">
    <location>
        <begin position="249"/>
        <end position="262"/>
    </location>
</feature>
<gene>
    <name evidence="2" type="ORF">C3L33_22513</name>
</gene>
<comment type="caution">
    <text evidence="2">The sequence shown here is derived from an EMBL/GenBank/DDBJ whole genome shotgun (WGS) entry which is preliminary data.</text>
</comment>
<evidence type="ECO:0000256" key="1">
    <source>
        <dbReference type="SAM" id="MobiDB-lite"/>
    </source>
</evidence>
<feature type="non-terminal residue" evidence="2">
    <location>
        <position position="1"/>
    </location>
</feature>
<accession>A0A6A4KRT8</accession>
<dbReference type="EMBL" id="QEFC01004062">
    <property type="protein sequence ID" value="KAE9445589.1"/>
    <property type="molecule type" value="Genomic_DNA"/>
</dbReference>
<reference evidence="2" key="1">
    <citation type="journal article" date="2019" name="Genome Biol. Evol.">
        <title>The Rhododendron genome and chromosomal organization provide insight into shared whole-genome duplications across the heath family (Ericaceae).</title>
        <authorList>
            <person name="Soza V.L."/>
            <person name="Lindsley D."/>
            <person name="Waalkes A."/>
            <person name="Ramage E."/>
            <person name="Patwardhan R.P."/>
            <person name="Burton J.N."/>
            <person name="Adey A."/>
            <person name="Kumar A."/>
            <person name="Qiu R."/>
            <person name="Shendure J."/>
            <person name="Hall B."/>
        </authorList>
    </citation>
    <scope>NUCLEOTIDE SEQUENCE</scope>
    <source>
        <strain evidence="2">RSF 1966-606</strain>
    </source>
</reference>
<name>A0A6A4KRT8_9ERIC</name>
<feature type="region of interest" description="Disordered" evidence="1">
    <location>
        <begin position="224"/>
        <end position="273"/>
    </location>
</feature>